<keyword evidence="2" id="KW-1185">Reference proteome</keyword>
<evidence type="ECO:0000313" key="2">
    <source>
        <dbReference type="Proteomes" id="UP000616151"/>
    </source>
</evidence>
<reference evidence="1" key="1">
    <citation type="submission" date="2021-01" db="EMBL/GenBank/DDBJ databases">
        <authorList>
            <person name="Sun Q."/>
        </authorList>
    </citation>
    <scope>NUCLEOTIDE SEQUENCE</scope>
    <source>
        <strain evidence="1">YIM B02566</strain>
    </source>
</reference>
<dbReference type="Proteomes" id="UP000616151">
    <property type="component" value="Unassembled WGS sequence"/>
</dbReference>
<proteinExistence type="predicted"/>
<protein>
    <submittedName>
        <fullName evidence="1">Carbohydrate ABC transporter permease</fullName>
    </submittedName>
</protein>
<gene>
    <name evidence="1" type="ORF">JHL16_14120</name>
</gene>
<accession>A0ACC5R4B0</accession>
<sequence length="280" mass="31092">MSSNTDARPRTPGEWLQFGAGSVIVTVMCFPAIWMVYSAFKSNREIFRSPFGLPAEWRFENFTKAWIEGGLGALFLNTIIVTGLGVAMSVFFASMAAYAFTRLDFPGRRALARLFLVGLLLPPPAVAIALFTQLSALGLINTLWALILTNGAWTIALTTYLLGGYFRSLKREMEEAALLEGANRFQIFWHVVMPLVKPAMITVAILNAINIWNELLFALLFISDDAKRTLPAGIVRFSGYHSTDYSLIFAALTITTIPIMIFYFICQRHVMRGLTAAVAE</sequence>
<evidence type="ECO:0000313" key="1">
    <source>
        <dbReference type="EMBL" id="MBK1867489.1"/>
    </source>
</evidence>
<name>A0ACC5R4B0_9HYPH</name>
<organism evidence="1 2">
    <name type="scientific">Taklimakanibacter albus</name>
    <dbReference type="NCBI Taxonomy" id="2800327"/>
    <lineage>
        <taxon>Bacteria</taxon>
        <taxon>Pseudomonadati</taxon>
        <taxon>Pseudomonadota</taxon>
        <taxon>Alphaproteobacteria</taxon>
        <taxon>Hyphomicrobiales</taxon>
        <taxon>Aestuariivirgaceae</taxon>
        <taxon>Taklimakanibacter</taxon>
    </lineage>
</organism>
<dbReference type="EMBL" id="JAENHL010000007">
    <property type="protein sequence ID" value="MBK1867489.1"/>
    <property type="molecule type" value="Genomic_DNA"/>
</dbReference>
<comment type="caution">
    <text evidence="1">The sequence shown here is derived from an EMBL/GenBank/DDBJ whole genome shotgun (WGS) entry which is preliminary data.</text>
</comment>